<dbReference type="AlphaFoldDB" id="A0A8J5LY54"/>
<organism evidence="1 2">
    <name type="scientific">Phytophthora aleatoria</name>
    <dbReference type="NCBI Taxonomy" id="2496075"/>
    <lineage>
        <taxon>Eukaryota</taxon>
        <taxon>Sar</taxon>
        <taxon>Stramenopiles</taxon>
        <taxon>Oomycota</taxon>
        <taxon>Peronosporomycetes</taxon>
        <taxon>Peronosporales</taxon>
        <taxon>Peronosporaceae</taxon>
        <taxon>Phytophthora</taxon>
    </lineage>
</organism>
<reference evidence="1" key="1">
    <citation type="submission" date="2021-01" db="EMBL/GenBank/DDBJ databases">
        <title>Phytophthora aleatoria, a newly-described species from Pinus radiata is distinct from Phytophthora cactorum isolates based on comparative genomics.</title>
        <authorList>
            <person name="Mcdougal R."/>
            <person name="Panda P."/>
            <person name="Williams N."/>
            <person name="Studholme D.J."/>
        </authorList>
    </citation>
    <scope>NUCLEOTIDE SEQUENCE</scope>
    <source>
        <strain evidence="1">NZFS 4037</strain>
    </source>
</reference>
<dbReference type="EMBL" id="JAENGY010003086">
    <property type="protein sequence ID" value="KAG6942486.1"/>
    <property type="molecule type" value="Genomic_DNA"/>
</dbReference>
<protein>
    <submittedName>
        <fullName evidence="1">Uncharacterized protein</fullName>
    </submittedName>
</protein>
<proteinExistence type="predicted"/>
<evidence type="ECO:0000313" key="2">
    <source>
        <dbReference type="Proteomes" id="UP000709295"/>
    </source>
</evidence>
<evidence type="ECO:0000313" key="1">
    <source>
        <dbReference type="EMBL" id="KAG6942486.1"/>
    </source>
</evidence>
<gene>
    <name evidence="1" type="ORF">JG688_00018181</name>
</gene>
<name>A0A8J5LY54_9STRA</name>
<dbReference type="Proteomes" id="UP000709295">
    <property type="component" value="Unassembled WGS sequence"/>
</dbReference>
<accession>A0A8J5LY54</accession>
<sequence>MWKSTTIVLIVRKRKVQRQDMICLAGITMHRELLPNEHDPGKMGVTITKRGTFTENDLITMKPWQEGIPKWKQSVMSRPGFG</sequence>
<comment type="caution">
    <text evidence="1">The sequence shown here is derived from an EMBL/GenBank/DDBJ whole genome shotgun (WGS) entry which is preliminary data.</text>
</comment>
<keyword evidence="2" id="KW-1185">Reference proteome</keyword>